<evidence type="ECO:0000313" key="4">
    <source>
        <dbReference type="Proteomes" id="UP001169760"/>
    </source>
</evidence>
<name>A0AAW7X1E9_9GAMM</name>
<dbReference type="RefSeq" id="WP_216063975.1">
    <property type="nucleotide sequence ID" value="NZ_CP123764.1"/>
</dbReference>
<gene>
    <name evidence="3" type="ORF">Q4521_02345</name>
</gene>
<feature type="signal peptide" evidence="1">
    <location>
        <begin position="1"/>
        <end position="19"/>
    </location>
</feature>
<proteinExistence type="predicted"/>
<dbReference type="InterPro" id="IPR045795">
    <property type="entry name" value="SLT_4"/>
</dbReference>
<feature type="domain" description="Transglycosylase SLT" evidence="2">
    <location>
        <begin position="10"/>
        <end position="192"/>
    </location>
</feature>
<reference evidence="3" key="1">
    <citation type="submission" date="2023-07" db="EMBL/GenBank/DDBJ databases">
        <title>Genome content predicts the carbon catabolic preferences of heterotrophic bacteria.</title>
        <authorList>
            <person name="Gralka M."/>
        </authorList>
    </citation>
    <scope>NUCLEOTIDE SEQUENCE</scope>
    <source>
        <strain evidence="3">I3M17_2</strain>
    </source>
</reference>
<organism evidence="3 4">
    <name type="scientific">Saccharophagus degradans</name>
    <dbReference type="NCBI Taxonomy" id="86304"/>
    <lineage>
        <taxon>Bacteria</taxon>
        <taxon>Pseudomonadati</taxon>
        <taxon>Pseudomonadota</taxon>
        <taxon>Gammaproteobacteria</taxon>
        <taxon>Cellvibrionales</taxon>
        <taxon>Cellvibrionaceae</taxon>
        <taxon>Saccharophagus</taxon>
    </lineage>
</organism>
<accession>A0AAW7X1E9</accession>
<dbReference type="EMBL" id="JAUOPB010000001">
    <property type="protein sequence ID" value="MDO6421304.1"/>
    <property type="molecule type" value="Genomic_DNA"/>
</dbReference>
<feature type="chain" id="PRO_5043566588" evidence="1">
    <location>
        <begin position="20"/>
        <end position="204"/>
    </location>
</feature>
<sequence length="204" mass="23602">MFNLRIVVLCVLIASFFLGGCTSTPPKHLSNACSIFDEKDDWYKDAKKASKRWGIPIATNLAIMHQESKFVSKAKPPRTKFLWIFPGPRKSSAYGYSQAKDETWDWYKRESGHGGADRDDFDDAIDFIAWYNHITVKRNKVKPTDTYNLYLAYHEGHGGFSRGTYKKKAWLIGVAKKVDRLARSYSAQLNKCEDRLDSSWWWPF</sequence>
<comment type="caution">
    <text evidence="3">The sequence shown here is derived from an EMBL/GenBank/DDBJ whole genome shotgun (WGS) entry which is preliminary data.</text>
</comment>
<keyword evidence="1" id="KW-0732">Signal</keyword>
<dbReference type="Proteomes" id="UP001169760">
    <property type="component" value="Unassembled WGS sequence"/>
</dbReference>
<dbReference type="AlphaFoldDB" id="A0AAW7X1E9"/>
<protein>
    <submittedName>
        <fullName evidence="3">Transglycosylase SLT domain-containing protein</fullName>
    </submittedName>
</protein>
<dbReference type="PROSITE" id="PS51257">
    <property type="entry name" value="PROKAR_LIPOPROTEIN"/>
    <property type="match status" value="1"/>
</dbReference>
<evidence type="ECO:0000313" key="3">
    <source>
        <dbReference type="EMBL" id="MDO6421304.1"/>
    </source>
</evidence>
<evidence type="ECO:0000259" key="2">
    <source>
        <dbReference type="Pfam" id="PF19489"/>
    </source>
</evidence>
<evidence type="ECO:0000256" key="1">
    <source>
        <dbReference type="SAM" id="SignalP"/>
    </source>
</evidence>
<dbReference type="Pfam" id="PF19489">
    <property type="entry name" value="SLT_4"/>
    <property type="match status" value="1"/>
</dbReference>